<keyword evidence="5" id="KW-0963">Cytoplasm</keyword>
<dbReference type="SUPFAM" id="SSF51735">
    <property type="entry name" value="NAD(P)-binding Rossmann-fold domains"/>
    <property type="match status" value="1"/>
</dbReference>
<comment type="caution">
    <text evidence="7">The sequence shown here is derived from an EMBL/GenBank/DDBJ whole genome shotgun (WGS) entry which is preliminary data.</text>
</comment>
<keyword evidence="3 5" id="KW-0560">Oxidoreductase</keyword>
<dbReference type="Pfam" id="PF14748">
    <property type="entry name" value="P5CR_dimer"/>
    <property type="match status" value="1"/>
</dbReference>
<evidence type="ECO:0000256" key="1">
    <source>
        <dbReference type="ARBA" id="ARBA00005525"/>
    </source>
</evidence>
<gene>
    <name evidence="5" type="primary">proC</name>
    <name evidence="7" type="ORF">HZB08_02210</name>
</gene>
<evidence type="ECO:0000256" key="2">
    <source>
        <dbReference type="ARBA" id="ARBA00022857"/>
    </source>
</evidence>
<dbReference type="Gene3D" id="1.10.3730.10">
    <property type="entry name" value="ProC C-terminal domain-like"/>
    <property type="match status" value="1"/>
</dbReference>
<evidence type="ECO:0000256" key="3">
    <source>
        <dbReference type="ARBA" id="ARBA00023002"/>
    </source>
</evidence>
<dbReference type="InterPro" id="IPR008927">
    <property type="entry name" value="6-PGluconate_DH-like_C_sf"/>
</dbReference>
<reference evidence="7" key="1">
    <citation type="submission" date="2020-07" db="EMBL/GenBank/DDBJ databases">
        <title>Huge and variable diversity of episymbiotic CPR bacteria and DPANN archaea in groundwater ecosystems.</title>
        <authorList>
            <person name="He C.Y."/>
            <person name="Keren R."/>
            <person name="Whittaker M."/>
            <person name="Farag I.F."/>
            <person name="Doudna J."/>
            <person name="Cate J.H.D."/>
            <person name="Banfield J.F."/>
        </authorList>
    </citation>
    <scope>NUCLEOTIDE SEQUENCE</scope>
    <source>
        <strain evidence="7">NC_groundwater_1860_Pr3_B-0.1um_51_7</strain>
    </source>
</reference>
<dbReference type="EMBL" id="JACRKR010000109">
    <property type="protein sequence ID" value="MBI5078815.1"/>
    <property type="molecule type" value="Genomic_DNA"/>
</dbReference>
<dbReference type="EC" id="1.5.1.2" evidence="5"/>
<keyword evidence="5" id="KW-0028">Amino-acid biosynthesis</keyword>
<dbReference type="FunFam" id="1.10.3730.10:FF:000001">
    <property type="entry name" value="Pyrroline-5-carboxylate reductase"/>
    <property type="match status" value="1"/>
</dbReference>
<evidence type="ECO:0000256" key="5">
    <source>
        <dbReference type="HAMAP-Rule" id="MF_01925"/>
    </source>
</evidence>
<dbReference type="GO" id="GO:0004735">
    <property type="term" value="F:pyrroline-5-carboxylate reductase activity"/>
    <property type="evidence" value="ECO:0007669"/>
    <property type="project" value="UniProtKB-UniRule"/>
</dbReference>
<dbReference type="HAMAP" id="MF_01925">
    <property type="entry name" value="P5C_reductase"/>
    <property type="match status" value="1"/>
</dbReference>
<comment type="similarity">
    <text evidence="1 5">Belongs to the pyrroline-5-carboxylate reductase family.</text>
</comment>
<comment type="catalytic activity">
    <reaction evidence="5">
        <text>L-proline + NADP(+) = (S)-1-pyrroline-5-carboxylate + NADPH + 2 H(+)</text>
        <dbReference type="Rhea" id="RHEA:14109"/>
        <dbReference type="ChEBI" id="CHEBI:15378"/>
        <dbReference type="ChEBI" id="CHEBI:17388"/>
        <dbReference type="ChEBI" id="CHEBI:57783"/>
        <dbReference type="ChEBI" id="CHEBI:58349"/>
        <dbReference type="ChEBI" id="CHEBI:60039"/>
        <dbReference type="EC" id="1.5.1.2"/>
    </reaction>
</comment>
<dbReference type="SUPFAM" id="SSF48179">
    <property type="entry name" value="6-phosphogluconate dehydrogenase C-terminal domain-like"/>
    <property type="match status" value="1"/>
</dbReference>
<dbReference type="AlphaFoldDB" id="A0A9D6YXR5"/>
<proteinExistence type="inferred from homology"/>
<sequence length="179" mass="18752">MVWFAAGISLKCLQKKLPGFAVVRAMPNNPCLVGAGITALVKGRGVSRAQYQKAEAIFKTVGEVVAVPEKWMDAVTGLSGSGPAFVYAVIEALTKGGIASGLPEKVAAKLALLTVFGAAETVRKTGRSPRELREMVVSPGGTTIEGLLVMDKFKVAEALARAVAAAAEKSKILSRRLEK</sequence>
<dbReference type="PANTHER" id="PTHR11645:SF0">
    <property type="entry name" value="PYRROLINE-5-CARBOXYLATE REDUCTASE 3"/>
    <property type="match status" value="1"/>
</dbReference>
<dbReference type="GO" id="GO:0055129">
    <property type="term" value="P:L-proline biosynthetic process"/>
    <property type="evidence" value="ECO:0007669"/>
    <property type="project" value="UniProtKB-UniRule"/>
</dbReference>
<evidence type="ECO:0000313" key="8">
    <source>
        <dbReference type="Proteomes" id="UP000808761"/>
    </source>
</evidence>
<feature type="domain" description="Pyrroline-5-carboxylate reductase dimerisation" evidence="6">
    <location>
        <begin position="69"/>
        <end position="171"/>
    </location>
</feature>
<accession>A0A9D6YXR5</accession>
<organism evidence="7 8">
    <name type="scientific">Candidatus Saganbacteria bacterium</name>
    <dbReference type="NCBI Taxonomy" id="2575572"/>
    <lineage>
        <taxon>Bacteria</taxon>
        <taxon>Bacillati</taxon>
        <taxon>Saganbacteria</taxon>
    </lineage>
</organism>
<evidence type="ECO:0000313" key="7">
    <source>
        <dbReference type="EMBL" id="MBI5078815.1"/>
    </source>
</evidence>
<keyword evidence="2 5" id="KW-0521">NADP</keyword>
<dbReference type="Proteomes" id="UP000808761">
    <property type="component" value="Unassembled WGS sequence"/>
</dbReference>
<dbReference type="GO" id="GO:0005737">
    <property type="term" value="C:cytoplasm"/>
    <property type="evidence" value="ECO:0007669"/>
    <property type="project" value="UniProtKB-SubCell"/>
</dbReference>
<dbReference type="InterPro" id="IPR029036">
    <property type="entry name" value="P5CR_dimer"/>
</dbReference>
<dbReference type="InterPro" id="IPR000304">
    <property type="entry name" value="Pyrroline-COOH_reductase"/>
</dbReference>
<comment type="pathway">
    <text evidence="5">Amino-acid biosynthesis; L-proline biosynthesis; L-proline from L-glutamate 5-semialdehyde: step 1/1.</text>
</comment>
<dbReference type="InterPro" id="IPR036291">
    <property type="entry name" value="NAD(P)-bd_dom_sf"/>
</dbReference>
<comment type="catalytic activity">
    <reaction evidence="5">
        <text>L-proline + NAD(+) = (S)-1-pyrroline-5-carboxylate + NADH + 2 H(+)</text>
        <dbReference type="Rhea" id="RHEA:14105"/>
        <dbReference type="ChEBI" id="CHEBI:15378"/>
        <dbReference type="ChEBI" id="CHEBI:17388"/>
        <dbReference type="ChEBI" id="CHEBI:57540"/>
        <dbReference type="ChEBI" id="CHEBI:57945"/>
        <dbReference type="ChEBI" id="CHEBI:60039"/>
        <dbReference type="EC" id="1.5.1.2"/>
    </reaction>
</comment>
<name>A0A9D6YXR5_UNCSA</name>
<comment type="function">
    <text evidence="4 5">Catalyzes the reduction of 1-pyrroline-5-carboxylate (PCA) to L-proline.</text>
</comment>
<protein>
    <recommendedName>
        <fullName evidence="5">Pyrroline-5-carboxylate reductase</fullName>
        <shortName evidence="5">P5C reductase</shortName>
        <shortName evidence="5">P5CR</shortName>
        <ecNumber evidence="5">1.5.1.2</ecNumber>
    </recommendedName>
    <alternativeName>
        <fullName evidence="5">PCA reductase</fullName>
    </alternativeName>
</protein>
<dbReference type="Gene3D" id="3.40.50.720">
    <property type="entry name" value="NAD(P)-binding Rossmann-like Domain"/>
    <property type="match status" value="1"/>
</dbReference>
<evidence type="ECO:0000259" key="6">
    <source>
        <dbReference type="Pfam" id="PF14748"/>
    </source>
</evidence>
<comment type="subcellular location">
    <subcellularLocation>
        <location evidence="5">Cytoplasm</location>
    </subcellularLocation>
</comment>
<keyword evidence="5" id="KW-0641">Proline biosynthesis</keyword>
<evidence type="ECO:0000256" key="4">
    <source>
        <dbReference type="ARBA" id="ARBA00058118"/>
    </source>
</evidence>
<dbReference type="PANTHER" id="PTHR11645">
    <property type="entry name" value="PYRROLINE-5-CARBOXYLATE REDUCTASE"/>
    <property type="match status" value="1"/>
</dbReference>